<gene>
    <name evidence="1" type="ORF">H8698_07195</name>
</gene>
<dbReference type="Pfam" id="PF13353">
    <property type="entry name" value="Fer4_12"/>
    <property type="match status" value="1"/>
</dbReference>
<evidence type="ECO:0000313" key="2">
    <source>
        <dbReference type="Proteomes" id="UP000611762"/>
    </source>
</evidence>
<protein>
    <submittedName>
        <fullName evidence="1">4Fe-4S cluster-binding domain-containing protein</fullName>
    </submittedName>
</protein>
<proteinExistence type="predicted"/>
<keyword evidence="2" id="KW-1185">Reference proteome</keyword>
<name>A0A926DKS9_9FIRM</name>
<organism evidence="1 2">
    <name type="scientific">Congzhengia minquanensis</name>
    <dbReference type="NCBI Taxonomy" id="2763657"/>
    <lineage>
        <taxon>Bacteria</taxon>
        <taxon>Bacillati</taxon>
        <taxon>Bacillota</taxon>
        <taxon>Clostridia</taxon>
        <taxon>Eubacteriales</taxon>
        <taxon>Oscillospiraceae</taxon>
        <taxon>Congzhengia</taxon>
    </lineage>
</organism>
<comment type="caution">
    <text evidence="1">The sequence shown here is derived from an EMBL/GenBank/DDBJ whole genome shotgun (WGS) entry which is preliminary data.</text>
</comment>
<dbReference type="RefSeq" id="WP_249311908.1">
    <property type="nucleotide sequence ID" value="NZ_JACRSU010000002.1"/>
</dbReference>
<evidence type="ECO:0000313" key="1">
    <source>
        <dbReference type="EMBL" id="MBC8540760.1"/>
    </source>
</evidence>
<dbReference type="EMBL" id="JACRSU010000002">
    <property type="protein sequence ID" value="MBC8540760.1"/>
    <property type="molecule type" value="Genomic_DNA"/>
</dbReference>
<accession>A0A926DKS9</accession>
<dbReference type="AlphaFoldDB" id="A0A926DKS9"/>
<sequence length="157" mass="18109">MRIKGLIEEDFIQYKKPSMFIIFPTCTFKCEKECGRKVCQNATLATSPDIEVGVKTIINRYVNNPITSAIVCGGLEPFDAWDNLLQLVSYLRTHWNDDVVIYTGYKEKEIQDKIDILKQFPNIIIKFGRFIPNQKSHYDDVLGVQLASPNQYARRIS</sequence>
<reference evidence="1" key="1">
    <citation type="submission" date="2020-08" db="EMBL/GenBank/DDBJ databases">
        <title>Genome public.</title>
        <authorList>
            <person name="Liu C."/>
            <person name="Sun Q."/>
        </authorList>
    </citation>
    <scope>NUCLEOTIDE SEQUENCE</scope>
    <source>
        <strain evidence="1">H8</strain>
    </source>
</reference>
<dbReference type="Proteomes" id="UP000611762">
    <property type="component" value="Unassembled WGS sequence"/>
</dbReference>